<dbReference type="GO" id="GO:0000056">
    <property type="term" value="P:ribosomal small subunit export from nucleus"/>
    <property type="evidence" value="ECO:0007669"/>
    <property type="project" value="TreeGrafter"/>
</dbReference>
<proteinExistence type="predicted"/>
<dbReference type="PANTHER" id="PTHR13102">
    <property type="entry name" value="NUCLEOLAR PROTEIN 9"/>
    <property type="match status" value="1"/>
</dbReference>
<comment type="caution">
    <text evidence="2">The sequence shown here is derived from an EMBL/GenBank/DDBJ whole genome shotgun (WGS) entry which is preliminary data.</text>
</comment>
<dbReference type="Pfam" id="PF22493">
    <property type="entry name" value="PUF_NOP9"/>
    <property type="match status" value="1"/>
</dbReference>
<dbReference type="GO" id="GO:0000472">
    <property type="term" value="P:endonucleolytic cleavage to generate mature 5'-end of SSU-rRNA from (SSU-rRNA, 5.8S rRNA, LSU-rRNA)"/>
    <property type="evidence" value="ECO:0007669"/>
    <property type="project" value="TreeGrafter"/>
</dbReference>
<dbReference type="GO" id="GO:0003723">
    <property type="term" value="F:RNA binding"/>
    <property type="evidence" value="ECO:0007669"/>
    <property type="project" value="InterPro"/>
</dbReference>
<dbReference type="GO" id="GO:0000480">
    <property type="term" value="P:endonucleolytic cleavage in 5'-ETS of tricistronic rRNA transcript (SSU-rRNA, 5.8S rRNA, LSU-rRNA)"/>
    <property type="evidence" value="ECO:0007669"/>
    <property type="project" value="TreeGrafter"/>
</dbReference>
<sequence length="96" mass="10281">VTTPELLSPVFEELSPVLEAVLAQGHPGVVIALVGACRRVGAYQAKVLQLLLEAFHCAEPSSRQVACVPLFATLMAYEVYYGLMEEEGAVPAEHQG</sequence>
<dbReference type="InterPro" id="IPR040000">
    <property type="entry name" value="NOP9"/>
</dbReference>
<dbReference type="EMBL" id="NDHI03003485">
    <property type="protein sequence ID" value="PNJ35517.1"/>
    <property type="molecule type" value="Genomic_DNA"/>
</dbReference>
<reference evidence="2" key="1">
    <citation type="submission" date="2017-12" db="EMBL/GenBank/DDBJ databases">
        <title>High-resolution comparative analysis of great ape genomes.</title>
        <authorList>
            <person name="Pollen A."/>
            <person name="Hastie A."/>
            <person name="Hormozdiari F."/>
            <person name="Dougherty M."/>
            <person name="Liu R."/>
            <person name="Chaisson M."/>
            <person name="Hoppe E."/>
            <person name="Hill C."/>
            <person name="Pang A."/>
            <person name="Hillier L."/>
            <person name="Baker C."/>
            <person name="Armstrong J."/>
            <person name="Shendure J."/>
            <person name="Paten B."/>
            <person name="Wilson R."/>
            <person name="Chao H."/>
            <person name="Schneider V."/>
            <person name="Ventura M."/>
            <person name="Kronenberg Z."/>
            <person name="Murali S."/>
            <person name="Gordon D."/>
            <person name="Cantsilieris S."/>
            <person name="Munson K."/>
            <person name="Nelson B."/>
            <person name="Raja A."/>
            <person name="Underwood J."/>
            <person name="Diekhans M."/>
            <person name="Fiddes I."/>
            <person name="Haussler D."/>
            <person name="Eichler E."/>
        </authorList>
    </citation>
    <scope>NUCLEOTIDE SEQUENCE [LARGE SCALE GENOMIC DNA]</scope>
    <source>
        <strain evidence="2">Susie</strain>
    </source>
</reference>
<feature type="non-terminal residue" evidence="2">
    <location>
        <position position="1"/>
    </location>
</feature>
<dbReference type="GO" id="GO:0000447">
    <property type="term" value="P:endonucleolytic cleavage in ITS1 to separate SSU-rRNA from 5.8S rRNA and LSU-rRNA from tricistronic rRNA transcript (SSU-rRNA, 5.8S rRNA, LSU-rRNA)"/>
    <property type="evidence" value="ECO:0007669"/>
    <property type="project" value="TreeGrafter"/>
</dbReference>
<evidence type="ECO:0000256" key="1">
    <source>
        <dbReference type="ARBA" id="ARBA00022737"/>
    </source>
</evidence>
<dbReference type="GO" id="GO:0030686">
    <property type="term" value="C:90S preribosome"/>
    <property type="evidence" value="ECO:0007669"/>
    <property type="project" value="TreeGrafter"/>
</dbReference>
<dbReference type="PANTHER" id="PTHR13102:SF0">
    <property type="entry name" value="NUCLEOLAR PROTEIN 9"/>
    <property type="match status" value="1"/>
</dbReference>
<dbReference type="GO" id="GO:0030688">
    <property type="term" value="C:preribosome, small subunit precursor"/>
    <property type="evidence" value="ECO:0007669"/>
    <property type="project" value="TreeGrafter"/>
</dbReference>
<name>A0A2J8TR73_PONAB</name>
<dbReference type="AlphaFoldDB" id="A0A2J8TR73"/>
<gene>
    <name evidence="2" type="ORF">CR201_G0032628</name>
</gene>
<protein>
    <submittedName>
        <fullName evidence="2">NOP9 isoform 2</fullName>
    </submittedName>
</protein>
<keyword evidence="1" id="KW-0677">Repeat</keyword>
<dbReference type="GO" id="GO:0005730">
    <property type="term" value="C:nucleolus"/>
    <property type="evidence" value="ECO:0007669"/>
    <property type="project" value="TreeGrafter"/>
</dbReference>
<accession>A0A2J8TR73</accession>
<organism evidence="2">
    <name type="scientific">Pongo abelii</name>
    <name type="common">Sumatran orangutan</name>
    <name type="synonym">Pongo pygmaeus abelii</name>
    <dbReference type="NCBI Taxonomy" id="9601"/>
    <lineage>
        <taxon>Eukaryota</taxon>
        <taxon>Metazoa</taxon>
        <taxon>Chordata</taxon>
        <taxon>Craniata</taxon>
        <taxon>Vertebrata</taxon>
        <taxon>Euteleostomi</taxon>
        <taxon>Mammalia</taxon>
        <taxon>Eutheria</taxon>
        <taxon>Euarchontoglires</taxon>
        <taxon>Primates</taxon>
        <taxon>Haplorrhini</taxon>
        <taxon>Catarrhini</taxon>
        <taxon>Hominidae</taxon>
        <taxon>Pongo</taxon>
    </lineage>
</organism>
<dbReference type="InterPro" id="IPR001313">
    <property type="entry name" value="Pumilio_RNA-bd_rpt"/>
</dbReference>
<evidence type="ECO:0000313" key="2">
    <source>
        <dbReference type="EMBL" id="PNJ35517.1"/>
    </source>
</evidence>